<evidence type="ECO:0000313" key="1">
    <source>
        <dbReference type="EMBL" id="AIA92977.1"/>
    </source>
</evidence>
<organism evidence="1">
    <name type="scientific">uncultured Pichia</name>
    <dbReference type="NCBI Taxonomy" id="747082"/>
    <lineage>
        <taxon>Eukaryota</taxon>
        <taxon>Fungi</taxon>
        <taxon>Dikarya</taxon>
        <taxon>Ascomycota</taxon>
        <taxon>Saccharomycotina</taxon>
        <taxon>Saccharomycetes</taxon>
        <taxon>Saccharomycetales</taxon>
        <taxon>Saccharomycetaceae</taxon>
        <taxon>environmental samples</taxon>
    </lineage>
</organism>
<protein>
    <submittedName>
        <fullName evidence="1">CAZy families GH17 protein</fullName>
    </submittedName>
</protein>
<dbReference type="AlphaFoldDB" id="A0A060CDH3"/>
<name>A0A060CDH3_9SACH</name>
<sequence length="70" mass="7791">TQALSEFTLHLTVTLYKSSVQLLRKLVSQSSKVSGQNDDAHFEAEQEALKTYLPTLKKSTIKAITVGLKR</sequence>
<accession>A0A060CDH3</accession>
<feature type="non-terminal residue" evidence="1">
    <location>
        <position position="1"/>
    </location>
</feature>
<dbReference type="EMBL" id="KF125648">
    <property type="protein sequence ID" value="AIA92977.1"/>
    <property type="molecule type" value="Genomic_DNA"/>
</dbReference>
<proteinExistence type="predicted"/>
<reference evidence="1" key="1">
    <citation type="journal article" date="2013" name="Environ. Microbiol.">
        <title>Seasonally variable intestinal metagenomes of the red palm weevil (Rhynchophorus ferrugineus).</title>
        <authorList>
            <person name="Jia S."/>
            <person name="Zhang X."/>
            <person name="Zhang G."/>
            <person name="Yin A."/>
            <person name="Zhang S."/>
            <person name="Li F."/>
            <person name="Wang L."/>
            <person name="Zhao D."/>
            <person name="Yun Q."/>
            <person name="Tala"/>
            <person name="Wang J."/>
            <person name="Sun G."/>
            <person name="Baabdullah M."/>
            <person name="Yu X."/>
            <person name="Hu S."/>
            <person name="Al-Mssallem I.S."/>
            <person name="Yu J."/>
        </authorList>
    </citation>
    <scope>NUCLEOTIDE SEQUENCE</scope>
</reference>